<name>A0A2T7CXV1_9POAL</name>
<evidence type="ECO:0000313" key="2">
    <source>
        <dbReference type="Proteomes" id="UP000244336"/>
    </source>
</evidence>
<accession>A0A2T7CXV1</accession>
<sequence>MAESETTQKVTLVLSKKHRFAPNNRSMIFGPDTLTQR</sequence>
<dbReference type="Gramene" id="PUZ48172">
    <property type="protein sequence ID" value="PUZ48172"/>
    <property type="gene ID" value="GQ55_7G224400"/>
</dbReference>
<organism evidence="1 2">
    <name type="scientific">Panicum hallii var. hallii</name>
    <dbReference type="NCBI Taxonomy" id="1504633"/>
    <lineage>
        <taxon>Eukaryota</taxon>
        <taxon>Viridiplantae</taxon>
        <taxon>Streptophyta</taxon>
        <taxon>Embryophyta</taxon>
        <taxon>Tracheophyta</taxon>
        <taxon>Spermatophyta</taxon>
        <taxon>Magnoliopsida</taxon>
        <taxon>Liliopsida</taxon>
        <taxon>Poales</taxon>
        <taxon>Poaceae</taxon>
        <taxon>PACMAD clade</taxon>
        <taxon>Panicoideae</taxon>
        <taxon>Panicodae</taxon>
        <taxon>Paniceae</taxon>
        <taxon>Panicinae</taxon>
        <taxon>Panicum</taxon>
        <taxon>Panicum sect. Panicum</taxon>
    </lineage>
</organism>
<gene>
    <name evidence="1" type="ORF">GQ55_7G224400</name>
</gene>
<dbReference type="AlphaFoldDB" id="A0A2T7CXV1"/>
<keyword evidence="2" id="KW-1185">Reference proteome</keyword>
<proteinExistence type="predicted"/>
<protein>
    <submittedName>
        <fullName evidence="1">Uncharacterized protein</fullName>
    </submittedName>
</protein>
<reference evidence="1 2" key="1">
    <citation type="submission" date="2018-04" db="EMBL/GenBank/DDBJ databases">
        <title>WGS assembly of Panicum hallii var. hallii HAL2.</title>
        <authorList>
            <person name="Lovell J."/>
            <person name="Jenkins J."/>
            <person name="Lowry D."/>
            <person name="Mamidi S."/>
            <person name="Sreedasyam A."/>
            <person name="Weng X."/>
            <person name="Barry K."/>
            <person name="Bonette J."/>
            <person name="Campitelli B."/>
            <person name="Daum C."/>
            <person name="Gordon S."/>
            <person name="Gould B."/>
            <person name="Lipzen A."/>
            <person name="MacQueen A."/>
            <person name="Palacio-Mejia J."/>
            <person name="Plott C."/>
            <person name="Shakirov E."/>
            <person name="Shu S."/>
            <person name="Yoshinaga Y."/>
            <person name="Zane M."/>
            <person name="Rokhsar D."/>
            <person name="Grimwood J."/>
            <person name="Schmutz J."/>
            <person name="Juenger T."/>
        </authorList>
    </citation>
    <scope>NUCLEOTIDE SEQUENCE [LARGE SCALE GENOMIC DNA]</scope>
    <source>
        <strain evidence="2">cv. HAL2</strain>
    </source>
</reference>
<evidence type="ECO:0000313" key="1">
    <source>
        <dbReference type="EMBL" id="PUZ48172.1"/>
    </source>
</evidence>
<dbReference type="Proteomes" id="UP000244336">
    <property type="component" value="Chromosome 7"/>
</dbReference>
<dbReference type="EMBL" id="CM009755">
    <property type="protein sequence ID" value="PUZ48172.1"/>
    <property type="molecule type" value="Genomic_DNA"/>
</dbReference>